<dbReference type="EMBL" id="KY000082">
    <property type="protein sequence ID" value="APD20774.1"/>
    <property type="molecule type" value="Genomic_DNA"/>
</dbReference>
<sequence length="61" mass="6999">MEDAKKAAEAIIEAGYDATINRDVHYQTLQAFGREYLEKGEELPDFIGVHEYKEAKITKPR</sequence>
<dbReference type="Proteomes" id="UP000225464">
    <property type="component" value="Segment"/>
</dbReference>
<dbReference type="Pfam" id="PF23984">
    <property type="entry name" value="DUF7307"/>
    <property type="match status" value="1"/>
</dbReference>
<name>A0A1J0MI16_9CAUD</name>
<evidence type="ECO:0000313" key="2">
    <source>
        <dbReference type="Proteomes" id="UP000225464"/>
    </source>
</evidence>
<dbReference type="KEGG" id="vg:40073568"/>
<dbReference type="GeneID" id="40073568"/>
<dbReference type="RefSeq" id="YP_009597900.1">
    <property type="nucleotide sequence ID" value="NC_041902.1"/>
</dbReference>
<protein>
    <submittedName>
        <fullName evidence="1">Uncharacterized protein</fullName>
    </submittedName>
</protein>
<reference evidence="1 2" key="1">
    <citation type="submission" date="2016-10" db="EMBL/GenBank/DDBJ databases">
        <title>Antibacterial composition for prophylaxis and treatment of hospital infections (variants), strains of bacteriophages, used for obtaining thereof.</title>
        <authorList>
            <person name="Aleshkin A.V."/>
            <person name="Volozhantsev N.V."/>
            <person name="Verevkin V.V."/>
            <person name="Krasilnikova V.M."/>
            <person name="Myakinina V.P."/>
            <person name="Popova A.V."/>
            <person name="Svetoch E.A."/>
        </authorList>
    </citation>
    <scope>NUCLEOTIDE SEQUENCE [LARGE SCALE GENOMIC DNA]</scope>
    <source>
        <strain evidence="1 2">PA5</strain>
    </source>
</reference>
<dbReference type="InterPro" id="IPR055731">
    <property type="entry name" value="Pam3_gp33-like"/>
</dbReference>
<accession>A0A1J0MI16</accession>
<keyword evidence="2" id="KW-1185">Reference proteome</keyword>
<organism evidence="1 2">
    <name type="scientific">Pseudomonas phage PA5</name>
    <dbReference type="NCBI Taxonomy" id="1913570"/>
    <lineage>
        <taxon>Viruses</taxon>
        <taxon>Duplodnaviria</taxon>
        <taxon>Heunggongvirae</taxon>
        <taxon>Uroviricota</taxon>
        <taxon>Caudoviricetes</taxon>
        <taxon>Lindbergviridae</taxon>
        <taxon>Pbunavirus</taxon>
        <taxon>Pbunavirus PA5</taxon>
    </lineage>
</organism>
<proteinExistence type="predicted"/>
<evidence type="ECO:0000313" key="1">
    <source>
        <dbReference type="EMBL" id="APD20774.1"/>
    </source>
</evidence>
<dbReference type="OrthoDB" id="10514at10239"/>